<keyword evidence="4" id="KW-0146">Chitin degradation</keyword>
<name>U4LHW9_PYROM</name>
<dbReference type="EMBL" id="HF935629">
    <property type="protein sequence ID" value="CCX31719.1"/>
    <property type="molecule type" value="Genomic_DNA"/>
</dbReference>
<dbReference type="PROSITE" id="PS01095">
    <property type="entry name" value="GH18_1"/>
    <property type="match status" value="1"/>
</dbReference>
<dbReference type="AlphaFoldDB" id="U4LHW9"/>
<reference evidence="11 12" key="1">
    <citation type="journal article" date="2013" name="PLoS Genet.">
        <title>The genome and development-dependent transcriptomes of Pyronema confluens: a window into fungal evolution.</title>
        <authorList>
            <person name="Traeger S."/>
            <person name="Altegoer F."/>
            <person name="Freitag M."/>
            <person name="Gabaldon T."/>
            <person name="Kempken F."/>
            <person name="Kumar A."/>
            <person name="Marcet-Houben M."/>
            <person name="Poggeler S."/>
            <person name="Stajich J.E."/>
            <person name="Nowrousian M."/>
        </authorList>
    </citation>
    <scope>NUCLEOTIDE SEQUENCE [LARGE SCALE GENOMIC DNA]</scope>
    <source>
        <strain evidence="12">CBS 100304</strain>
        <tissue evidence="11">Vegetative mycelium</tissue>
    </source>
</reference>
<keyword evidence="3 8" id="KW-0378">Hydrolase</keyword>
<dbReference type="eggNOG" id="KOG4701">
    <property type="taxonomic scope" value="Eukaryota"/>
</dbReference>
<dbReference type="SUPFAM" id="SSF51445">
    <property type="entry name" value="(Trans)glycosidases"/>
    <property type="match status" value="1"/>
</dbReference>
<accession>U4LHW9</accession>
<dbReference type="OMA" id="YWGQDSA"/>
<evidence type="ECO:0000256" key="1">
    <source>
        <dbReference type="ARBA" id="ARBA00000822"/>
    </source>
</evidence>
<dbReference type="InterPro" id="IPR001579">
    <property type="entry name" value="Glyco_hydro_18_chit_AS"/>
</dbReference>
<dbReference type="OrthoDB" id="6020543at2759"/>
<keyword evidence="6 8" id="KW-0326">Glycosidase</keyword>
<evidence type="ECO:0000313" key="11">
    <source>
        <dbReference type="EMBL" id="CCX31719.1"/>
    </source>
</evidence>
<dbReference type="PANTHER" id="PTHR45708:SF49">
    <property type="entry name" value="ENDOCHITINASE"/>
    <property type="match status" value="1"/>
</dbReference>
<keyword evidence="5" id="KW-0119">Carbohydrate metabolism</keyword>
<protein>
    <recommendedName>
        <fullName evidence="2">chitinase</fullName>
        <ecNumber evidence="2">3.2.1.14</ecNumber>
    </recommendedName>
</protein>
<dbReference type="GO" id="GO:0006032">
    <property type="term" value="P:chitin catabolic process"/>
    <property type="evidence" value="ECO:0007669"/>
    <property type="project" value="UniProtKB-KW"/>
</dbReference>
<evidence type="ECO:0000256" key="5">
    <source>
        <dbReference type="ARBA" id="ARBA00023277"/>
    </source>
</evidence>
<gene>
    <name evidence="11" type="ORF">PCON_11242</name>
</gene>
<dbReference type="Pfam" id="PF00704">
    <property type="entry name" value="Glyco_hydro_18"/>
    <property type="match status" value="1"/>
</dbReference>
<dbReference type="GO" id="GO:0008843">
    <property type="term" value="F:endochitinase activity"/>
    <property type="evidence" value="ECO:0007669"/>
    <property type="project" value="UniProtKB-EC"/>
</dbReference>
<dbReference type="InterPro" id="IPR017853">
    <property type="entry name" value="GH"/>
</dbReference>
<dbReference type="GO" id="GO:0005576">
    <property type="term" value="C:extracellular region"/>
    <property type="evidence" value="ECO:0007669"/>
    <property type="project" value="TreeGrafter"/>
</dbReference>
<dbReference type="EC" id="3.2.1.14" evidence="2"/>
<dbReference type="STRING" id="1076935.U4LHW9"/>
<organism evidence="11 12">
    <name type="scientific">Pyronema omphalodes (strain CBS 100304)</name>
    <name type="common">Pyronema confluens</name>
    <dbReference type="NCBI Taxonomy" id="1076935"/>
    <lineage>
        <taxon>Eukaryota</taxon>
        <taxon>Fungi</taxon>
        <taxon>Dikarya</taxon>
        <taxon>Ascomycota</taxon>
        <taxon>Pezizomycotina</taxon>
        <taxon>Pezizomycetes</taxon>
        <taxon>Pezizales</taxon>
        <taxon>Pyronemataceae</taxon>
        <taxon>Pyronema</taxon>
    </lineage>
</organism>
<evidence type="ECO:0000256" key="3">
    <source>
        <dbReference type="ARBA" id="ARBA00022801"/>
    </source>
</evidence>
<dbReference type="InterPro" id="IPR050542">
    <property type="entry name" value="Glycosyl_Hydrlase18_Chitinase"/>
</dbReference>
<comment type="catalytic activity">
    <reaction evidence="1">
        <text>Random endo-hydrolysis of N-acetyl-beta-D-glucosaminide (1-&gt;4)-beta-linkages in chitin and chitodextrins.</text>
        <dbReference type="EC" id="3.2.1.14"/>
    </reaction>
</comment>
<evidence type="ECO:0000256" key="8">
    <source>
        <dbReference type="RuleBase" id="RU000489"/>
    </source>
</evidence>
<dbReference type="PROSITE" id="PS51910">
    <property type="entry name" value="GH18_2"/>
    <property type="match status" value="1"/>
</dbReference>
<evidence type="ECO:0000259" key="10">
    <source>
        <dbReference type="PROSITE" id="PS51910"/>
    </source>
</evidence>
<dbReference type="InterPro" id="IPR001223">
    <property type="entry name" value="Glyco_hydro18_cat"/>
</dbReference>
<keyword evidence="12" id="KW-1185">Reference proteome</keyword>
<proteinExistence type="inferred from homology"/>
<keyword evidence="7" id="KW-0624">Polysaccharide degradation</keyword>
<feature type="domain" description="GH18" evidence="10">
    <location>
        <begin position="9"/>
        <end position="289"/>
    </location>
</feature>
<comment type="similarity">
    <text evidence="9">Belongs to the glycosyl hydrolase 18 family.</text>
</comment>
<evidence type="ECO:0000256" key="6">
    <source>
        <dbReference type="ARBA" id="ARBA00023295"/>
    </source>
</evidence>
<evidence type="ECO:0000256" key="9">
    <source>
        <dbReference type="RuleBase" id="RU004453"/>
    </source>
</evidence>
<sequence length="289" mass="31993">MKLASSQLQLVVVYFGQVKKSHNDSLAALCDDPDVDIVILAFLNTLWGARSLPDTNFWPYCHSTVSGTNLAHCPTYENDIKTCQSNKKKVLLSIGGATMTQSMTDPLGFARNVWNLFGRGHSTIRPFGTAVVDGFDLDIENNDPRGWRELISELRALASPTGGLIMSGAPQCPRPDVSLGDAVYDLDLLFIQFYNNWCGGNNIPDSFREWSLDMMAKNSRAKLFVGVPGSPDAASSGYLPSLQMASLVNQVKGYPNYGGVMTWDWAYAKNNKDLGTNRRNYMEFLRWVA</sequence>
<evidence type="ECO:0000256" key="7">
    <source>
        <dbReference type="ARBA" id="ARBA00023326"/>
    </source>
</evidence>
<evidence type="ECO:0000256" key="2">
    <source>
        <dbReference type="ARBA" id="ARBA00012729"/>
    </source>
</evidence>
<evidence type="ECO:0000256" key="4">
    <source>
        <dbReference type="ARBA" id="ARBA00023024"/>
    </source>
</evidence>
<dbReference type="Gene3D" id="3.20.20.80">
    <property type="entry name" value="Glycosidases"/>
    <property type="match status" value="1"/>
</dbReference>
<dbReference type="Proteomes" id="UP000018144">
    <property type="component" value="Unassembled WGS sequence"/>
</dbReference>
<dbReference type="PANTHER" id="PTHR45708">
    <property type="entry name" value="ENDOCHITINASE"/>
    <property type="match status" value="1"/>
</dbReference>
<evidence type="ECO:0000313" key="12">
    <source>
        <dbReference type="Proteomes" id="UP000018144"/>
    </source>
</evidence>
<dbReference type="GO" id="GO:0000272">
    <property type="term" value="P:polysaccharide catabolic process"/>
    <property type="evidence" value="ECO:0007669"/>
    <property type="project" value="UniProtKB-KW"/>
</dbReference>